<keyword evidence="5" id="KW-1185">Reference proteome</keyword>
<dbReference type="GO" id="GO:0033619">
    <property type="term" value="P:membrane protein proteolysis"/>
    <property type="evidence" value="ECO:0007669"/>
    <property type="project" value="TreeGrafter"/>
</dbReference>
<dbReference type="GO" id="GO:0006465">
    <property type="term" value="P:signal peptide processing"/>
    <property type="evidence" value="ECO:0007669"/>
    <property type="project" value="TreeGrafter"/>
</dbReference>
<evidence type="ECO:0000256" key="3">
    <source>
        <dbReference type="SAM" id="Phobius"/>
    </source>
</evidence>
<feature type="transmembrane region" description="Helical" evidence="3">
    <location>
        <begin position="175"/>
        <end position="193"/>
    </location>
</feature>
<evidence type="ECO:0000256" key="2">
    <source>
        <dbReference type="ARBA" id="ARBA00022824"/>
    </source>
</evidence>
<evidence type="ECO:0000313" key="5">
    <source>
        <dbReference type="Proteomes" id="UP001283361"/>
    </source>
</evidence>
<proteinExistence type="predicted"/>
<dbReference type="PANTHER" id="PTHR12174:SF23">
    <property type="entry name" value="MINOR HISTOCOMPATIBILITY ANTIGEN H13"/>
    <property type="match status" value="1"/>
</dbReference>
<gene>
    <name evidence="4" type="ORF">RRG08_041235</name>
</gene>
<dbReference type="EMBL" id="JAWDGP010005262">
    <property type="protein sequence ID" value="KAK3758585.1"/>
    <property type="molecule type" value="Genomic_DNA"/>
</dbReference>
<name>A0AAE0YWX2_9GAST</name>
<protein>
    <recommendedName>
        <fullName evidence="6">Minor histocompatibility antigen H13</fullName>
    </recommendedName>
</protein>
<feature type="transmembrane region" description="Helical" evidence="3">
    <location>
        <begin position="115"/>
        <end position="134"/>
    </location>
</feature>
<dbReference type="InterPro" id="IPR007369">
    <property type="entry name" value="Peptidase_A22B_SPP"/>
</dbReference>
<feature type="transmembrane region" description="Helical" evidence="3">
    <location>
        <begin position="146"/>
        <end position="169"/>
    </location>
</feature>
<dbReference type="GO" id="GO:0098554">
    <property type="term" value="C:cytoplasmic side of endoplasmic reticulum membrane"/>
    <property type="evidence" value="ECO:0007669"/>
    <property type="project" value="TreeGrafter"/>
</dbReference>
<keyword evidence="3" id="KW-1133">Transmembrane helix</keyword>
<feature type="transmembrane region" description="Helical" evidence="3">
    <location>
        <begin position="31"/>
        <end position="53"/>
    </location>
</feature>
<dbReference type="GO" id="GO:0042500">
    <property type="term" value="F:aspartic endopeptidase activity, intramembrane cleaving"/>
    <property type="evidence" value="ECO:0007669"/>
    <property type="project" value="InterPro"/>
</dbReference>
<dbReference type="Pfam" id="PF04258">
    <property type="entry name" value="Peptidase_A22B"/>
    <property type="match status" value="1"/>
</dbReference>
<keyword evidence="3" id="KW-0812">Transmembrane</keyword>
<dbReference type="PANTHER" id="PTHR12174">
    <property type="entry name" value="SIGNAL PEPTIDE PEPTIDASE"/>
    <property type="match status" value="1"/>
</dbReference>
<sequence>MGDNTATEQGIKPTTNTTAQLDLVSNPQSLAVAYGSVLIMAMLAIVIGSFRSVSYHQKLKSSGEMPDIASSKDAAMFPFQLSLVLLIVHTMLTQFPKNHAVGKDFLENGLNAKKFLIIGLGDIAFPGIFISLLLRFDMSLKCKSRVYFYSGLAAYGFGFITALLIARLFQHGQPALLYLVPACLVLPTYVAYIKGDIAAMFQYEDYTEAEIVAAAEKEKEK</sequence>
<evidence type="ECO:0000256" key="1">
    <source>
        <dbReference type="ARBA" id="ARBA00004477"/>
    </source>
</evidence>
<feature type="transmembrane region" description="Helical" evidence="3">
    <location>
        <begin position="74"/>
        <end position="95"/>
    </location>
</feature>
<keyword evidence="3" id="KW-0472">Membrane</keyword>
<evidence type="ECO:0000313" key="4">
    <source>
        <dbReference type="EMBL" id="KAK3758585.1"/>
    </source>
</evidence>
<comment type="caution">
    <text evidence="4">The sequence shown here is derived from an EMBL/GenBank/DDBJ whole genome shotgun (WGS) entry which is preliminary data.</text>
</comment>
<dbReference type="AlphaFoldDB" id="A0AAE0YWX2"/>
<dbReference type="GO" id="GO:0098553">
    <property type="term" value="C:lumenal side of endoplasmic reticulum membrane"/>
    <property type="evidence" value="ECO:0007669"/>
    <property type="project" value="TreeGrafter"/>
</dbReference>
<organism evidence="4 5">
    <name type="scientific">Elysia crispata</name>
    <name type="common">lettuce slug</name>
    <dbReference type="NCBI Taxonomy" id="231223"/>
    <lineage>
        <taxon>Eukaryota</taxon>
        <taxon>Metazoa</taxon>
        <taxon>Spiralia</taxon>
        <taxon>Lophotrochozoa</taxon>
        <taxon>Mollusca</taxon>
        <taxon>Gastropoda</taxon>
        <taxon>Heterobranchia</taxon>
        <taxon>Euthyneura</taxon>
        <taxon>Panpulmonata</taxon>
        <taxon>Sacoglossa</taxon>
        <taxon>Placobranchoidea</taxon>
        <taxon>Plakobranchidae</taxon>
        <taxon>Elysia</taxon>
    </lineage>
</organism>
<reference evidence="4" key="1">
    <citation type="journal article" date="2023" name="G3 (Bethesda)">
        <title>A reference genome for the long-term kleptoplast-retaining sea slug Elysia crispata morphotype clarki.</title>
        <authorList>
            <person name="Eastman K.E."/>
            <person name="Pendleton A.L."/>
            <person name="Shaikh M.A."/>
            <person name="Suttiyut T."/>
            <person name="Ogas R."/>
            <person name="Tomko P."/>
            <person name="Gavelis G."/>
            <person name="Widhalm J.R."/>
            <person name="Wisecaver J.H."/>
        </authorList>
    </citation>
    <scope>NUCLEOTIDE SEQUENCE</scope>
    <source>
        <strain evidence="4">ECLA1</strain>
    </source>
</reference>
<comment type="subcellular location">
    <subcellularLocation>
        <location evidence="1">Endoplasmic reticulum membrane</location>
        <topology evidence="1">Multi-pass membrane protein</topology>
    </subcellularLocation>
</comment>
<accession>A0AAE0YWX2</accession>
<keyword evidence="2" id="KW-0256">Endoplasmic reticulum</keyword>
<evidence type="ECO:0008006" key="6">
    <source>
        <dbReference type="Google" id="ProtNLM"/>
    </source>
</evidence>
<dbReference type="Proteomes" id="UP001283361">
    <property type="component" value="Unassembled WGS sequence"/>
</dbReference>